<evidence type="ECO:0000256" key="1">
    <source>
        <dbReference type="SAM" id="Phobius"/>
    </source>
</evidence>
<feature type="transmembrane region" description="Helical" evidence="1">
    <location>
        <begin position="48"/>
        <end position="73"/>
    </location>
</feature>
<keyword evidence="1" id="KW-0472">Membrane</keyword>
<dbReference type="AlphaFoldDB" id="I3ZBJ9"/>
<evidence type="ECO:0000313" key="3">
    <source>
        <dbReference type="Proteomes" id="UP000006056"/>
    </source>
</evidence>
<proteinExistence type="predicted"/>
<reference evidence="2 3" key="1">
    <citation type="submission" date="2012-06" db="EMBL/GenBank/DDBJ databases">
        <title>Complete genome of Terriglobus roseus DSM 18391.</title>
        <authorList>
            <consortium name="US DOE Joint Genome Institute (JGI-PGF)"/>
            <person name="Lucas S."/>
            <person name="Copeland A."/>
            <person name="Lapidus A."/>
            <person name="Glavina del Rio T."/>
            <person name="Dalin E."/>
            <person name="Tice H."/>
            <person name="Bruce D."/>
            <person name="Goodwin L."/>
            <person name="Pitluck S."/>
            <person name="Peters L."/>
            <person name="Mikhailova N."/>
            <person name="Munk A.C.C."/>
            <person name="Kyrpides N."/>
            <person name="Mavromatis K."/>
            <person name="Ivanova N."/>
            <person name="Brettin T."/>
            <person name="Detter J.C."/>
            <person name="Han C."/>
            <person name="Larimer F."/>
            <person name="Land M."/>
            <person name="Hauser L."/>
            <person name="Markowitz V."/>
            <person name="Cheng J.-F."/>
            <person name="Hugenholtz P."/>
            <person name="Woyke T."/>
            <person name="Wu D."/>
            <person name="Brambilla E."/>
            <person name="Klenk H.-P."/>
            <person name="Eisen J.A."/>
        </authorList>
    </citation>
    <scope>NUCLEOTIDE SEQUENCE [LARGE SCALE GENOMIC DNA]</scope>
    <source>
        <strain evidence="3">DSM 18391 / NRRL B-41598 / KBS 63</strain>
    </source>
</reference>
<dbReference type="EMBL" id="CP003379">
    <property type="protein sequence ID" value="AFL86617.1"/>
    <property type="molecule type" value="Genomic_DNA"/>
</dbReference>
<dbReference type="HOGENOM" id="CLU_2653262_0_0_0"/>
<name>I3ZBJ9_TERRK</name>
<organism evidence="2 3">
    <name type="scientific">Terriglobus roseus (strain DSM 18391 / NRRL B-41598 / KBS 63)</name>
    <dbReference type="NCBI Taxonomy" id="926566"/>
    <lineage>
        <taxon>Bacteria</taxon>
        <taxon>Pseudomonadati</taxon>
        <taxon>Acidobacteriota</taxon>
        <taxon>Terriglobia</taxon>
        <taxon>Terriglobales</taxon>
        <taxon>Acidobacteriaceae</taxon>
        <taxon>Terriglobus</taxon>
    </lineage>
</organism>
<protein>
    <submittedName>
        <fullName evidence="2">Uncharacterized protein</fullName>
    </submittedName>
</protein>
<keyword evidence="1" id="KW-1133">Transmembrane helix</keyword>
<dbReference type="KEGG" id="trs:Terro_0268"/>
<keyword evidence="1" id="KW-0812">Transmembrane</keyword>
<evidence type="ECO:0000313" key="2">
    <source>
        <dbReference type="EMBL" id="AFL86617.1"/>
    </source>
</evidence>
<gene>
    <name evidence="2" type="ordered locus">Terro_0268</name>
</gene>
<dbReference type="Proteomes" id="UP000006056">
    <property type="component" value="Chromosome"/>
</dbReference>
<keyword evidence="3" id="KW-1185">Reference proteome</keyword>
<accession>I3ZBJ9</accession>
<sequence>MGLRTKLCFLTAALLFAAFGLGISERGQRLLIGTPAADHWQRDDQYMGAGLAPFAYCLAPGIVLALLGIKFYIKER</sequence>